<feature type="domain" description="CBS" evidence="3">
    <location>
        <begin position="76"/>
        <end position="131"/>
    </location>
</feature>
<dbReference type="PROSITE" id="PS51371">
    <property type="entry name" value="CBS"/>
    <property type="match status" value="2"/>
</dbReference>
<accession>A0ABQ6LQG1</accession>
<evidence type="ECO:0000256" key="1">
    <source>
        <dbReference type="ARBA" id="ARBA00023122"/>
    </source>
</evidence>
<keyword evidence="5" id="KW-1185">Reference proteome</keyword>
<comment type="caution">
    <text evidence="4">The sequence shown here is derived from an EMBL/GenBank/DDBJ whole genome shotgun (WGS) entry which is preliminary data.</text>
</comment>
<proteinExistence type="predicted"/>
<feature type="domain" description="CBS" evidence="3">
    <location>
        <begin position="6"/>
        <end position="68"/>
    </location>
</feature>
<dbReference type="PANTHER" id="PTHR43080:SF2">
    <property type="entry name" value="CBS DOMAIN-CONTAINING PROTEIN"/>
    <property type="match status" value="1"/>
</dbReference>
<dbReference type="Pfam" id="PF00571">
    <property type="entry name" value="CBS"/>
    <property type="match status" value="2"/>
</dbReference>
<evidence type="ECO:0000313" key="4">
    <source>
        <dbReference type="EMBL" id="GMG83758.1"/>
    </source>
</evidence>
<dbReference type="Proteomes" id="UP001239909">
    <property type="component" value="Unassembled WGS sequence"/>
</dbReference>
<name>A0ABQ6LQG1_9RHOB</name>
<dbReference type="InterPro" id="IPR000644">
    <property type="entry name" value="CBS_dom"/>
</dbReference>
<dbReference type="CDD" id="cd04623">
    <property type="entry name" value="CBS_pair_bac_euk"/>
    <property type="match status" value="1"/>
</dbReference>
<dbReference type="EMBL" id="BSYI01000024">
    <property type="protein sequence ID" value="GMG83758.1"/>
    <property type="molecule type" value="Genomic_DNA"/>
</dbReference>
<gene>
    <name evidence="4" type="ORF">LNKW23_29720</name>
</gene>
<keyword evidence="1 2" id="KW-0129">CBS domain</keyword>
<evidence type="ECO:0000259" key="3">
    <source>
        <dbReference type="PROSITE" id="PS51371"/>
    </source>
</evidence>
<reference evidence="4 5" key="1">
    <citation type="submission" date="2023-04" db="EMBL/GenBank/DDBJ databases">
        <title>Marinoamorphus aggregata gen. nov., sp. Nov., isolate from tissue of brittle star Ophioplocus japonicus.</title>
        <authorList>
            <person name="Kawano K."/>
            <person name="Sawayama S."/>
            <person name="Nakagawa S."/>
        </authorList>
    </citation>
    <scope>NUCLEOTIDE SEQUENCE [LARGE SCALE GENOMIC DNA]</scope>
    <source>
        <strain evidence="4 5">NKW23</strain>
    </source>
</reference>
<evidence type="ECO:0000313" key="5">
    <source>
        <dbReference type="Proteomes" id="UP001239909"/>
    </source>
</evidence>
<dbReference type="PANTHER" id="PTHR43080">
    <property type="entry name" value="CBS DOMAIN-CONTAINING PROTEIN CBSX3, MITOCHONDRIAL"/>
    <property type="match status" value="1"/>
</dbReference>
<organism evidence="4 5">
    <name type="scientific">Paralimibaculum aggregatum</name>
    <dbReference type="NCBI Taxonomy" id="3036245"/>
    <lineage>
        <taxon>Bacteria</taxon>
        <taxon>Pseudomonadati</taxon>
        <taxon>Pseudomonadota</taxon>
        <taxon>Alphaproteobacteria</taxon>
        <taxon>Rhodobacterales</taxon>
        <taxon>Paracoccaceae</taxon>
        <taxon>Paralimibaculum</taxon>
    </lineage>
</organism>
<dbReference type="SMART" id="SM00116">
    <property type="entry name" value="CBS"/>
    <property type="match status" value="2"/>
</dbReference>
<dbReference type="InterPro" id="IPR046342">
    <property type="entry name" value="CBS_dom_sf"/>
</dbReference>
<sequence>MKVEEILKAKGQEVVTVRPSESIATFAHRLRMAGIGAMIVSEDGARMDGIISERDVVRGLAEYGANCLTMAVSNLMTSRVVTCGPADSIAQIARLMTQNRIRHLPVVDGRRLVGLVSIGDVVKHRFEEMELEAHVLRDIATASR</sequence>
<dbReference type="SUPFAM" id="SSF54631">
    <property type="entry name" value="CBS-domain pair"/>
    <property type="match status" value="1"/>
</dbReference>
<evidence type="ECO:0000256" key="2">
    <source>
        <dbReference type="PROSITE-ProRule" id="PRU00703"/>
    </source>
</evidence>
<dbReference type="InterPro" id="IPR051257">
    <property type="entry name" value="Diverse_CBS-Domain"/>
</dbReference>
<dbReference type="InterPro" id="IPR044725">
    <property type="entry name" value="CBSX3_CBS_dom"/>
</dbReference>
<dbReference type="Gene3D" id="3.10.580.10">
    <property type="entry name" value="CBS-domain"/>
    <property type="match status" value="1"/>
</dbReference>
<protein>
    <submittedName>
        <fullName evidence="4">CBS domain-containing protein</fullName>
    </submittedName>
</protein>
<dbReference type="RefSeq" id="WP_285672558.1">
    <property type="nucleotide sequence ID" value="NZ_BSYI01000024.1"/>
</dbReference>